<dbReference type="RefSeq" id="WP_281260854.1">
    <property type="nucleotide sequence ID" value="NZ_OBDY01000033.1"/>
</dbReference>
<evidence type="ECO:0000313" key="5">
    <source>
        <dbReference type="Proteomes" id="UP000219612"/>
    </source>
</evidence>
<dbReference type="EMBL" id="OBDY01000033">
    <property type="protein sequence ID" value="SNY68378.1"/>
    <property type="molecule type" value="Genomic_DNA"/>
</dbReference>
<evidence type="ECO:0000259" key="3">
    <source>
        <dbReference type="PROSITE" id="PS50110"/>
    </source>
</evidence>
<keyword evidence="1" id="KW-0723">Serine/threonine-protein kinase</keyword>
<feature type="domain" description="Response regulatory" evidence="3">
    <location>
        <begin position="148"/>
        <end position="253"/>
    </location>
</feature>
<dbReference type="CDD" id="cd16936">
    <property type="entry name" value="HATPase_RsbW-like"/>
    <property type="match status" value="1"/>
</dbReference>
<evidence type="ECO:0000256" key="1">
    <source>
        <dbReference type="ARBA" id="ARBA00022527"/>
    </source>
</evidence>
<dbReference type="Gene3D" id="3.30.565.10">
    <property type="entry name" value="Histidine kinase-like ATPase, C-terminal domain"/>
    <property type="match status" value="1"/>
</dbReference>
<gene>
    <name evidence="4" type="ORF">SAMN05421748_13312</name>
</gene>
<keyword evidence="2" id="KW-0597">Phosphoprotein</keyword>
<dbReference type="InterPro" id="IPR036890">
    <property type="entry name" value="HATPase_C_sf"/>
</dbReference>
<dbReference type="InterPro" id="IPR003594">
    <property type="entry name" value="HATPase_dom"/>
</dbReference>
<dbReference type="AlphaFoldDB" id="A0A285K759"/>
<dbReference type="Gene3D" id="3.40.50.2300">
    <property type="match status" value="1"/>
</dbReference>
<sequence>MSLPPGSGASEPVESLFPASPEVLRDIRAFVTRLAREAGFTDRERERMVLVTHELSANAVEHGATGVVCVRWEDTDQGLWITVSDDGVFESGGGSGEPGRGLRIVLGLSDEVTIRPGRRDRQGTEVRLRVPVPAGRASTAAGGSAPPRVLLVDGDRFAGRSLSSFLDAEGFPTTVAASAEAGRAAAASPPRLAIVDLTTSRGLTVPLCEDLMRAGVPVLAISILPPPEGLRASRFLRKPVHPLEVLAEARRLTEPSPAGTVPEVPRA</sequence>
<dbReference type="Pfam" id="PF13581">
    <property type="entry name" value="HATPase_c_2"/>
    <property type="match status" value="1"/>
</dbReference>
<dbReference type="InterPro" id="IPR050267">
    <property type="entry name" value="Anti-sigma-factor_SerPK"/>
</dbReference>
<reference evidence="4 5" key="1">
    <citation type="submission" date="2017-09" db="EMBL/GenBank/DDBJ databases">
        <authorList>
            <person name="Ehlers B."/>
            <person name="Leendertz F.H."/>
        </authorList>
    </citation>
    <scope>NUCLEOTIDE SEQUENCE [LARGE SCALE GENOMIC DNA]</scope>
    <source>
        <strain evidence="4 5">CGMCC 4.6857</strain>
    </source>
</reference>
<organism evidence="4 5">
    <name type="scientific">Paractinoplanes atraurantiacus</name>
    <dbReference type="NCBI Taxonomy" id="1036182"/>
    <lineage>
        <taxon>Bacteria</taxon>
        <taxon>Bacillati</taxon>
        <taxon>Actinomycetota</taxon>
        <taxon>Actinomycetes</taxon>
        <taxon>Micromonosporales</taxon>
        <taxon>Micromonosporaceae</taxon>
        <taxon>Paractinoplanes</taxon>
    </lineage>
</organism>
<dbReference type="SUPFAM" id="SSF55874">
    <property type="entry name" value="ATPase domain of HSP90 chaperone/DNA topoisomerase II/histidine kinase"/>
    <property type="match status" value="1"/>
</dbReference>
<dbReference type="PANTHER" id="PTHR35526:SF3">
    <property type="entry name" value="ANTI-SIGMA-F FACTOR RSBW"/>
    <property type="match status" value="1"/>
</dbReference>
<protein>
    <submittedName>
        <fullName evidence="4">Anti-sigma regulatory factor (Ser/Thr protein kinase)</fullName>
    </submittedName>
</protein>
<dbReference type="PROSITE" id="PS50110">
    <property type="entry name" value="RESPONSE_REGULATORY"/>
    <property type="match status" value="1"/>
</dbReference>
<evidence type="ECO:0000256" key="2">
    <source>
        <dbReference type="PROSITE-ProRule" id="PRU00169"/>
    </source>
</evidence>
<dbReference type="InterPro" id="IPR011006">
    <property type="entry name" value="CheY-like_superfamily"/>
</dbReference>
<accession>A0A285K759</accession>
<dbReference type="InterPro" id="IPR001789">
    <property type="entry name" value="Sig_transdc_resp-reg_receiver"/>
</dbReference>
<keyword evidence="5" id="KW-1185">Reference proteome</keyword>
<keyword evidence="4" id="KW-0808">Transferase</keyword>
<dbReference type="PANTHER" id="PTHR35526">
    <property type="entry name" value="ANTI-SIGMA-F FACTOR RSBW-RELATED"/>
    <property type="match status" value="1"/>
</dbReference>
<proteinExistence type="predicted"/>
<dbReference type="GO" id="GO:0004674">
    <property type="term" value="F:protein serine/threonine kinase activity"/>
    <property type="evidence" value="ECO:0007669"/>
    <property type="project" value="UniProtKB-KW"/>
</dbReference>
<name>A0A285K759_9ACTN</name>
<dbReference type="SUPFAM" id="SSF52172">
    <property type="entry name" value="CheY-like"/>
    <property type="match status" value="1"/>
</dbReference>
<feature type="modified residue" description="4-aspartylphosphate" evidence="2">
    <location>
        <position position="196"/>
    </location>
</feature>
<dbReference type="GO" id="GO:0000160">
    <property type="term" value="P:phosphorelay signal transduction system"/>
    <property type="evidence" value="ECO:0007669"/>
    <property type="project" value="InterPro"/>
</dbReference>
<evidence type="ECO:0000313" key="4">
    <source>
        <dbReference type="EMBL" id="SNY68378.1"/>
    </source>
</evidence>
<keyword evidence="4" id="KW-0418">Kinase</keyword>
<dbReference type="Proteomes" id="UP000219612">
    <property type="component" value="Unassembled WGS sequence"/>
</dbReference>